<evidence type="ECO:0000313" key="1">
    <source>
        <dbReference type="EMBL" id="EWT05515.1"/>
    </source>
</evidence>
<reference evidence="2" key="1">
    <citation type="submission" date="2013-08" db="EMBL/GenBank/DDBJ databases">
        <title>Intrasporangium oryzae NRRL B-24470.</title>
        <authorList>
            <person name="Liu H."/>
            <person name="Wang G."/>
        </authorList>
    </citation>
    <scope>NUCLEOTIDE SEQUENCE [LARGE SCALE GENOMIC DNA]</scope>
    <source>
        <strain evidence="2">Q5-1</strain>
    </source>
</reference>
<keyword evidence="2" id="KW-1185">Reference proteome</keyword>
<proteinExistence type="predicted"/>
<dbReference type="Proteomes" id="UP000019494">
    <property type="component" value="Unassembled WGS sequence"/>
</dbReference>
<organism evidence="1 2">
    <name type="scientific">Intrasporangium chromatireducens Q5-1</name>
    <dbReference type="NCBI Taxonomy" id="584657"/>
    <lineage>
        <taxon>Bacteria</taxon>
        <taxon>Bacillati</taxon>
        <taxon>Actinomycetota</taxon>
        <taxon>Actinomycetes</taxon>
        <taxon>Micrococcales</taxon>
        <taxon>Intrasporangiaceae</taxon>
        <taxon>Intrasporangium</taxon>
    </lineage>
</organism>
<dbReference type="RefSeq" id="WP_034717414.1">
    <property type="nucleotide sequence ID" value="NZ_AWQS01000107.1"/>
</dbReference>
<accession>W9GHI6</accession>
<sequence>MRWDQLFEDLDAQLQAEGLRERDAEVADRTRHERAQIDVQARLLASVGAAPVAVHLPSGSLRGVIRDVGPDWVLVEGGPGASSLVVTAAIRAVTGMAPGAVVPSIVARRFGLGAALRGISRDRSVVELIAGRLRLVGTLDVVGSDHVEMAEHAPDVPRRARNVVALHVVPFSALEVVQRLRR</sequence>
<dbReference type="EMBL" id="AWQS01000107">
    <property type="protein sequence ID" value="EWT05515.1"/>
    <property type="molecule type" value="Genomic_DNA"/>
</dbReference>
<comment type="caution">
    <text evidence="1">The sequence shown here is derived from an EMBL/GenBank/DDBJ whole genome shotgun (WGS) entry which is preliminary data.</text>
</comment>
<name>W9GHI6_9MICO</name>
<gene>
    <name evidence="1" type="ORF">N864_03200</name>
</gene>
<dbReference type="AlphaFoldDB" id="W9GHI6"/>
<evidence type="ECO:0008006" key="3">
    <source>
        <dbReference type="Google" id="ProtNLM"/>
    </source>
</evidence>
<dbReference type="OrthoDB" id="3827359at2"/>
<evidence type="ECO:0000313" key="2">
    <source>
        <dbReference type="Proteomes" id="UP000019494"/>
    </source>
</evidence>
<protein>
    <recommendedName>
        <fullName evidence="3">Fis family transcriptional regulator</fullName>
    </recommendedName>
</protein>